<keyword evidence="3" id="KW-0862">Zinc</keyword>
<dbReference type="InterPro" id="IPR011016">
    <property type="entry name" value="Znf_RING-CH"/>
</dbReference>
<dbReference type="SUPFAM" id="SSF57850">
    <property type="entry name" value="RING/U-box"/>
    <property type="match status" value="1"/>
</dbReference>
<keyword evidence="2" id="KW-0863">Zinc-finger</keyword>
<reference evidence="6 7" key="1">
    <citation type="submission" date="2016-11" db="EMBL/GenBank/DDBJ databases">
        <title>The macronuclear genome of Stentor coeruleus: a giant cell with tiny introns.</title>
        <authorList>
            <person name="Slabodnick M."/>
            <person name="Ruby J.G."/>
            <person name="Reiff S.B."/>
            <person name="Swart E.C."/>
            <person name="Gosai S."/>
            <person name="Prabakaran S."/>
            <person name="Witkowska E."/>
            <person name="Larue G.E."/>
            <person name="Fisher S."/>
            <person name="Freeman R.M."/>
            <person name="Gunawardena J."/>
            <person name="Chu W."/>
            <person name="Stover N.A."/>
            <person name="Gregory B.D."/>
            <person name="Nowacki M."/>
            <person name="Derisi J."/>
            <person name="Roy S.W."/>
            <person name="Marshall W.F."/>
            <person name="Sood P."/>
        </authorList>
    </citation>
    <scope>NUCLEOTIDE SEQUENCE [LARGE SCALE GENOMIC DNA]</scope>
    <source>
        <strain evidence="6">WM001</strain>
    </source>
</reference>
<dbReference type="Proteomes" id="UP000187209">
    <property type="component" value="Unassembled WGS sequence"/>
</dbReference>
<dbReference type="Pfam" id="PF12906">
    <property type="entry name" value="RINGv"/>
    <property type="match status" value="1"/>
</dbReference>
<dbReference type="Gene3D" id="3.30.40.10">
    <property type="entry name" value="Zinc/RING finger domain, C3HC4 (zinc finger)"/>
    <property type="match status" value="1"/>
</dbReference>
<proteinExistence type="predicted"/>
<feature type="domain" description="RING-CH-type" evidence="5">
    <location>
        <begin position="172"/>
        <end position="248"/>
    </location>
</feature>
<sequence length="411" mass="46232">MSDQYISIKASTWHRESHGLYDYESSNISKRKLKITSESIIVQTSDKVLSLQKSAHYEQSSDTKFLLSLSKSDSSYTLEPNKSIFREKGVNYENPWLVLKNPKGTNGYILSEGDVIRLGKVELKIKEIKGPRKSKTQKNIIKSKDIFLGGIGGYTKLSNNNQSPLDIKVLHEDNDEAFQCRICLNDDNSLENPLIAPCKCAGSMGLIHLECLQRWLSSKVTSRETNNSLSYSWKSLECELCKFKYPDRIQIKGKIMDLLFIKKPENNFIVLESVGPAFSPGNMSKTVNVISFQDKNNIRLGRGHDSDIRLPDISVSRNHANIKLTSAGLFLDDISSKFGTLIKIKKPILLTSNSKFSVQSGRTLLEISVKKPFNFFACLGVCSKHRNSDELSRPIRDVTEESISPSLDHST</sequence>
<evidence type="ECO:0000256" key="3">
    <source>
        <dbReference type="ARBA" id="ARBA00022833"/>
    </source>
</evidence>
<dbReference type="SUPFAM" id="SSF49879">
    <property type="entry name" value="SMAD/FHA domain"/>
    <property type="match status" value="1"/>
</dbReference>
<organism evidence="6 7">
    <name type="scientific">Stentor coeruleus</name>
    <dbReference type="NCBI Taxonomy" id="5963"/>
    <lineage>
        <taxon>Eukaryota</taxon>
        <taxon>Sar</taxon>
        <taxon>Alveolata</taxon>
        <taxon>Ciliophora</taxon>
        <taxon>Postciliodesmatophora</taxon>
        <taxon>Heterotrichea</taxon>
        <taxon>Heterotrichida</taxon>
        <taxon>Stentoridae</taxon>
        <taxon>Stentor</taxon>
    </lineage>
</organism>
<dbReference type="GO" id="GO:0008270">
    <property type="term" value="F:zinc ion binding"/>
    <property type="evidence" value="ECO:0007669"/>
    <property type="project" value="UniProtKB-KW"/>
</dbReference>
<dbReference type="PROSITE" id="PS50006">
    <property type="entry name" value="FHA_DOMAIN"/>
    <property type="match status" value="1"/>
</dbReference>
<evidence type="ECO:0000259" key="4">
    <source>
        <dbReference type="PROSITE" id="PS50006"/>
    </source>
</evidence>
<comment type="caution">
    <text evidence="6">The sequence shown here is derived from an EMBL/GenBank/DDBJ whole genome shotgun (WGS) entry which is preliminary data.</text>
</comment>
<protein>
    <recommendedName>
        <fullName evidence="8">RING-CH-type domain-containing protein</fullName>
    </recommendedName>
</protein>
<feature type="domain" description="FHA" evidence="4">
    <location>
        <begin position="298"/>
        <end position="347"/>
    </location>
</feature>
<gene>
    <name evidence="6" type="ORF">SteCoe_7623</name>
</gene>
<dbReference type="OrthoDB" id="264354at2759"/>
<dbReference type="PANTHER" id="PTHR46210:SF1">
    <property type="entry name" value="FHA DOMAIN-CONTAINING PROTEIN"/>
    <property type="match status" value="1"/>
</dbReference>
<keyword evidence="1" id="KW-0479">Metal-binding</keyword>
<evidence type="ECO:0000313" key="7">
    <source>
        <dbReference type="Proteomes" id="UP000187209"/>
    </source>
</evidence>
<evidence type="ECO:0008006" key="8">
    <source>
        <dbReference type="Google" id="ProtNLM"/>
    </source>
</evidence>
<dbReference type="InterPro" id="IPR008984">
    <property type="entry name" value="SMAD_FHA_dom_sf"/>
</dbReference>
<dbReference type="SMART" id="SM00744">
    <property type="entry name" value="RINGv"/>
    <property type="match status" value="1"/>
</dbReference>
<dbReference type="InterPro" id="IPR013083">
    <property type="entry name" value="Znf_RING/FYVE/PHD"/>
</dbReference>
<evidence type="ECO:0000259" key="5">
    <source>
        <dbReference type="PROSITE" id="PS51292"/>
    </source>
</evidence>
<dbReference type="CDD" id="cd00060">
    <property type="entry name" value="FHA"/>
    <property type="match status" value="1"/>
</dbReference>
<dbReference type="PANTHER" id="PTHR46210">
    <property type="entry name" value="FHA DOMAIN-CONTAINING PROTEIN"/>
    <property type="match status" value="1"/>
</dbReference>
<dbReference type="AlphaFoldDB" id="A0A1R2CM88"/>
<dbReference type="InterPro" id="IPR000253">
    <property type="entry name" value="FHA_dom"/>
</dbReference>
<dbReference type="PROSITE" id="PS51292">
    <property type="entry name" value="ZF_RING_CH"/>
    <property type="match status" value="1"/>
</dbReference>
<dbReference type="EMBL" id="MPUH01000110">
    <property type="protein sequence ID" value="OMJ90128.1"/>
    <property type="molecule type" value="Genomic_DNA"/>
</dbReference>
<evidence type="ECO:0000256" key="1">
    <source>
        <dbReference type="ARBA" id="ARBA00022723"/>
    </source>
</evidence>
<dbReference type="Gene3D" id="2.60.200.20">
    <property type="match status" value="1"/>
</dbReference>
<dbReference type="SMART" id="SM00240">
    <property type="entry name" value="FHA"/>
    <property type="match status" value="1"/>
</dbReference>
<accession>A0A1R2CM88</accession>
<name>A0A1R2CM88_9CILI</name>
<evidence type="ECO:0000313" key="6">
    <source>
        <dbReference type="EMBL" id="OMJ90128.1"/>
    </source>
</evidence>
<keyword evidence="7" id="KW-1185">Reference proteome</keyword>
<evidence type="ECO:0000256" key="2">
    <source>
        <dbReference type="ARBA" id="ARBA00022771"/>
    </source>
</evidence>
<dbReference type="Pfam" id="PF00498">
    <property type="entry name" value="FHA"/>
    <property type="match status" value="1"/>
</dbReference>